<dbReference type="OrthoDB" id="9803892at2"/>
<dbReference type="SUPFAM" id="SSF51735">
    <property type="entry name" value="NAD(P)-binding Rossmann-fold domains"/>
    <property type="match status" value="1"/>
</dbReference>
<sequence>MNVLVIGANGQIGRIVVDKLKESEHEPIAMVRKEAQAEAFQNKDVKTVLGDLEKDFSHAFEGVDAVVFTAGSGAHTGADKTILIDQEGAMESIDLAEKHGVEHFVMVSGMGVENPRAVEGKMRPYLHAKHRADQYLEQSGVPYTILRPGRLTDDAGKGAVNFYEYQGDVEYGEVPREDVASVLMEIINTKAENKLYPLIGGDTPVTQIL</sequence>
<dbReference type="AlphaFoldDB" id="A0A558AS31"/>
<evidence type="ECO:0000313" key="3">
    <source>
        <dbReference type="Proteomes" id="UP000315103"/>
    </source>
</evidence>
<keyword evidence="3" id="KW-1185">Reference proteome</keyword>
<accession>A0A558AS31</accession>
<evidence type="ECO:0000313" key="2">
    <source>
        <dbReference type="EMBL" id="TVT27072.1"/>
    </source>
</evidence>
<feature type="domain" description="NAD(P)-binding" evidence="1">
    <location>
        <begin position="7"/>
        <end position="189"/>
    </location>
</feature>
<dbReference type="InterPro" id="IPR036291">
    <property type="entry name" value="NAD(P)-bd_dom_sf"/>
</dbReference>
<dbReference type="Pfam" id="PF13460">
    <property type="entry name" value="NAD_binding_10"/>
    <property type="match status" value="1"/>
</dbReference>
<dbReference type="PANTHER" id="PTHR15020:SF50">
    <property type="entry name" value="UPF0659 PROTEIN YMR090W"/>
    <property type="match status" value="1"/>
</dbReference>
<organism evidence="2 3">
    <name type="scientific">Salinicoccus cyprini</name>
    <dbReference type="NCBI Taxonomy" id="2493691"/>
    <lineage>
        <taxon>Bacteria</taxon>
        <taxon>Bacillati</taxon>
        <taxon>Bacillota</taxon>
        <taxon>Bacilli</taxon>
        <taxon>Bacillales</taxon>
        <taxon>Staphylococcaceae</taxon>
        <taxon>Salinicoccus</taxon>
    </lineage>
</organism>
<proteinExistence type="predicted"/>
<dbReference type="InterPro" id="IPR016040">
    <property type="entry name" value="NAD(P)-bd_dom"/>
</dbReference>
<dbReference type="Proteomes" id="UP000315103">
    <property type="component" value="Unassembled WGS sequence"/>
</dbReference>
<dbReference type="Gene3D" id="3.40.50.720">
    <property type="entry name" value="NAD(P)-binding Rossmann-like Domain"/>
    <property type="match status" value="1"/>
</dbReference>
<name>A0A558AS31_9STAP</name>
<protein>
    <submittedName>
        <fullName evidence="2">SDR family oxidoreductase</fullName>
    </submittedName>
</protein>
<evidence type="ECO:0000259" key="1">
    <source>
        <dbReference type="Pfam" id="PF13460"/>
    </source>
</evidence>
<comment type="caution">
    <text evidence="2">The sequence shown here is derived from an EMBL/GenBank/DDBJ whole genome shotgun (WGS) entry which is preliminary data.</text>
</comment>
<dbReference type="CDD" id="cd05243">
    <property type="entry name" value="SDR_a5"/>
    <property type="match status" value="1"/>
</dbReference>
<reference evidence="2 3" key="1">
    <citation type="submission" date="2019-07" db="EMBL/GenBank/DDBJ databases">
        <title>Salinicoccus cyprini sp. nov., isolated from gastro-intestinal tract of mirror carp, Cyprinus carpio var. specularis, collected from Gobind Sagar Reservoir, Himachal Pradesh, India.</title>
        <authorList>
            <person name="Talwar C."/>
            <person name="Singh A.K."/>
            <person name="Lal R."/>
            <person name="Negi R.K."/>
        </authorList>
    </citation>
    <scope>NUCLEOTIDE SEQUENCE [LARGE SCALE GENOMIC DNA]</scope>
    <source>
        <strain evidence="2 3">CT19</strain>
    </source>
</reference>
<dbReference type="RefSeq" id="WP_145290157.1">
    <property type="nucleotide sequence ID" value="NZ_VMSJ01000005.1"/>
</dbReference>
<dbReference type="EMBL" id="VMSJ01000005">
    <property type="protein sequence ID" value="TVT27072.1"/>
    <property type="molecule type" value="Genomic_DNA"/>
</dbReference>
<dbReference type="PANTHER" id="PTHR15020">
    <property type="entry name" value="FLAVIN REDUCTASE-RELATED"/>
    <property type="match status" value="1"/>
</dbReference>
<gene>
    <name evidence="2" type="ORF">FO441_11270</name>
</gene>